<reference evidence="6 7" key="1">
    <citation type="submission" date="2024-03" db="EMBL/GenBank/DDBJ databases">
        <title>Natural products discovery in diverse microorganisms through a two-stage MS feature dereplication strategy.</title>
        <authorList>
            <person name="Zhang R."/>
        </authorList>
    </citation>
    <scope>NUCLEOTIDE SEQUENCE [LARGE SCALE GENOMIC DNA]</scope>
    <source>
        <strain evidence="6 7">18930</strain>
    </source>
</reference>
<dbReference type="InterPro" id="IPR036388">
    <property type="entry name" value="WH-like_DNA-bd_sf"/>
</dbReference>
<evidence type="ECO:0000259" key="5">
    <source>
        <dbReference type="PROSITE" id="PS51078"/>
    </source>
</evidence>
<dbReference type="SUPFAM" id="SSF55781">
    <property type="entry name" value="GAF domain-like"/>
    <property type="match status" value="1"/>
</dbReference>
<accession>A0ABZ2PCX1</accession>
<keyword evidence="2" id="KW-0238">DNA-binding</keyword>
<dbReference type="InterPro" id="IPR029016">
    <property type="entry name" value="GAF-like_dom_sf"/>
</dbReference>
<evidence type="ECO:0000313" key="7">
    <source>
        <dbReference type="Proteomes" id="UP001432000"/>
    </source>
</evidence>
<protein>
    <submittedName>
        <fullName evidence="6">IclR family transcriptional regulator C-terminal domain-containing protein</fullName>
    </submittedName>
</protein>
<organism evidence="6 7">
    <name type="scientific">Rhodococcus sovatensis</name>
    <dbReference type="NCBI Taxonomy" id="1805840"/>
    <lineage>
        <taxon>Bacteria</taxon>
        <taxon>Bacillati</taxon>
        <taxon>Actinomycetota</taxon>
        <taxon>Actinomycetes</taxon>
        <taxon>Mycobacteriales</taxon>
        <taxon>Nocardiaceae</taxon>
        <taxon>Rhodococcus</taxon>
    </lineage>
</organism>
<evidence type="ECO:0000259" key="4">
    <source>
        <dbReference type="PROSITE" id="PS51077"/>
    </source>
</evidence>
<dbReference type="Gene3D" id="3.30.450.40">
    <property type="match status" value="1"/>
</dbReference>
<dbReference type="InterPro" id="IPR005471">
    <property type="entry name" value="Tscrpt_reg_IclR_N"/>
</dbReference>
<keyword evidence="3" id="KW-0804">Transcription</keyword>
<dbReference type="PANTHER" id="PTHR30136">
    <property type="entry name" value="HELIX-TURN-HELIX TRANSCRIPTIONAL REGULATOR, ICLR FAMILY"/>
    <property type="match status" value="1"/>
</dbReference>
<name>A0ABZ2PCX1_9NOCA</name>
<dbReference type="InterPro" id="IPR050707">
    <property type="entry name" value="HTH_MetabolicPath_Reg"/>
</dbReference>
<feature type="domain" description="IclR-ED" evidence="5">
    <location>
        <begin position="54"/>
        <end position="250"/>
    </location>
</feature>
<dbReference type="Gene3D" id="1.10.10.10">
    <property type="entry name" value="Winged helix-like DNA-binding domain superfamily/Winged helix DNA-binding domain"/>
    <property type="match status" value="1"/>
</dbReference>
<keyword evidence="7" id="KW-1185">Reference proteome</keyword>
<dbReference type="SMART" id="SM00346">
    <property type="entry name" value="HTH_ICLR"/>
    <property type="match status" value="1"/>
</dbReference>
<keyword evidence="1" id="KW-0805">Transcription regulation</keyword>
<dbReference type="SUPFAM" id="SSF46785">
    <property type="entry name" value="Winged helix' DNA-binding domain"/>
    <property type="match status" value="1"/>
</dbReference>
<gene>
    <name evidence="6" type="ORF">WDS16_14230</name>
</gene>
<sequence>MAVRTARATEVGGHEPRAVQKALALLEAVAHLGSGATAKEVAHATGIPPATAYRLLNLLVADGFLVRIEDLSGFALGRRTRELAIAAPASVVDNHHIVDELRARIRFGVYLASYENDRIQLIDRDPDHELSGETALVTHAHASAIGKLLLANRPDGVVLSDLRKFTSHTIVDLAELAIELSRIRTTDIAVETDEIKVGRASVAVPVRDDGGRVSGSLAVIGRTGRLVHDDPDLISLLRSTASQMRLAYSTE</sequence>
<dbReference type="RefSeq" id="WP_338885908.1">
    <property type="nucleotide sequence ID" value="NZ_CP147846.1"/>
</dbReference>
<evidence type="ECO:0000256" key="2">
    <source>
        <dbReference type="ARBA" id="ARBA00023125"/>
    </source>
</evidence>
<dbReference type="InterPro" id="IPR014757">
    <property type="entry name" value="Tscrpt_reg_IclR_C"/>
</dbReference>
<dbReference type="Proteomes" id="UP001432000">
    <property type="component" value="Chromosome"/>
</dbReference>
<evidence type="ECO:0000256" key="1">
    <source>
        <dbReference type="ARBA" id="ARBA00023015"/>
    </source>
</evidence>
<dbReference type="EMBL" id="CP147846">
    <property type="protein sequence ID" value="WXG66462.1"/>
    <property type="molecule type" value="Genomic_DNA"/>
</dbReference>
<dbReference type="PANTHER" id="PTHR30136:SF24">
    <property type="entry name" value="HTH-TYPE TRANSCRIPTIONAL REPRESSOR ALLR"/>
    <property type="match status" value="1"/>
</dbReference>
<evidence type="ECO:0000313" key="6">
    <source>
        <dbReference type="EMBL" id="WXG66462.1"/>
    </source>
</evidence>
<evidence type="ECO:0000256" key="3">
    <source>
        <dbReference type="ARBA" id="ARBA00023163"/>
    </source>
</evidence>
<dbReference type="PROSITE" id="PS51077">
    <property type="entry name" value="HTH_ICLR"/>
    <property type="match status" value="1"/>
</dbReference>
<dbReference type="Pfam" id="PF01614">
    <property type="entry name" value="IclR_C"/>
    <property type="match status" value="1"/>
</dbReference>
<feature type="domain" description="HTH iclR-type" evidence="4">
    <location>
        <begin position="16"/>
        <end position="78"/>
    </location>
</feature>
<proteinExistence type="predicted"/>
<dbReference type="Pfam" id="PF09339">
    <property type="entry name" value="HTH_IclR"/>
    <property type="match status" value="1"/>
</dbReference>
<dbReference type="InterPro" id="IPR036390">
    <property type="entry name" value="WH_DNA-bd_sf"/>
</dbReference>
<dbReference type="PROSITE" id="PS51078">
    <property type="entry name" value="ICLR_ED"/>
    <property type="match status" value="1"/>
</dbReference>